<proteinExistence type="predicted"/>
<evidence type="ECO:0000313" key="2">
    <source>
        <dbReference type="EMBL" id="EKN68276.1"/>
    </source>
</evidence>
<dbReference type="Pfam" id="PF10710">
    <property type="entry name" value="DUF2512"/>
    <property type="match status" value="1"/>
</dbReference>
<dbReference type="Proteomes" id="UP000006315">
    <property type="component" value="Unassembled WGS sequence"/>
</dbReference>
<dbReference type="EMBL" id="AJLR01000040">
    <property type="protein sequence ID" value="EKN68276.1"/>
    <property type="molecule type" value="Genomic_DNA"/>
</dbReference>
<feature type="transmembrane region" description="Helical" evidence="1">
    <location>
        <begin position="27"/>
        <end position="44"/>
    </location>
</feature>
<keyword evidence="1" id="KW-1133">Transmembrane helix</keyword>
<dbReference type="RefSeq" id="WP_003330095.1">
    <property type="nucleotide sequence ID" value="NZ_AJLR01000040.1"/>
</dbReference>
<comment type="caution">
    <text evidence="2">The sequence shown here is derived from an EMBL/GenBank/DDBJ whole genome shotgun (WGS) entry which is preliminary data.</text>
</comment>
<accession>K6E4U6</accession>
<keyword evidence="1" id="KW-0812">Transmembrane</keyword>
<gene>
    <name evidence="2" type="ORF">BAZO_04520</name>
</gene>
<name>K6E4U6_SCHAZ</name>
<protein>
    <recommendedName>
        <fullName evidence="4">Integral membrane protein</fullName>
    </recommendedName>
</protein>
<feature type="transmembrane region" description="Helical" evidence="1">
    <location>
        <begin position="56"/>
        <end position="77"/>
    </location>
</feature>
<organism evidence="2 3">
    <name type="scientific">Schinkia azotoformans LMG 9581</name>
    <dbReference type="NCBI Taxonomy" id="1131731"/>
    <lineage>
        <taxon>Bacteria</taxon>
        <taxon>Bacillati</taxon>
        <taxon>Bacillota</taxon>
        <taxon>Bacilli</taxon>
        <taxon>Bacillales</taxon>
        <taxon>Bacillaceae</taxon>
        <taxon>Calidifontibacillus/Schinkia group</taxon>
        <taxon>Schinkia</taxon>
    </lineage>
</organism>
<reference evidence="2 3" key="1">
    <citation type="journal article" date="2012" name="Front. Microbiol.">
        <title>Redundancy and modularity in membrane-associated dissimilatory nitrate reduction in Bacillus.</title>
        <authorList>
            <person name="Heylen K."/>
            <person name="Keltjens J."/>
        </authorList>
    </citation>
    <scope>NUCLEOTIDE SEQUENCE [LARGE SCALE GENOMIC DNA]</scope>
    <source>
        <strain evidence="2 3">LMG 9581</strain>
    </source>
</reference>
<evidence type="ECO:0000256" key="1">
    <source>
        <dbReference type="SAM" id="Phobius"/>
    </source>
</evidence>
<keyword evidence="3" id="KW-1185">Reference proteome</keyword>
<evidence type="ECO:0000313" key="3">
    <source>
        <dbReference type="Proteomes" id="UP000006315"/>
    </source>
</evidence>
<evidence type="ECO:0008006" key="4">
    <source>
        <dbReference type="Google" id="ProtNLM"/>
    </source>
</evidence>
<dbReference type="AlphaFoldDB" id="K6E4U6"/>
<sequence length="139" mass="15445">MVFLIKFVTCIVAYAVALDLFFDATWTDIISFSLLTTVVSYSLGDRILLPRIGNMNAIIADFLLSYSIVWAFGSVLLNSYLQIAWGSIISAVIITAGEYFVHRILLKSILEENKNRGGAPGKLAYAMEMGEENEPLKEK</sequence>
<dbReference type="PATRIC" id="fig|1131731.3.peg.943"/>
<keyword evidence="1" id="KW-0472">Membrane</keyword>
<dbReference type="STRING" id="1131731.BAZO_04520"/>
<dbReference type="InterPro" id="IPR019649">
    <property type="entry name" value="DUF2512"/>
</dbReference>
<dbReference type="GeneID" id="89471009"/>
<feature type="transmembrane region" description="Helical" evidence="1">
    <location>
        <begin position="83"/>
        <end position="101"/>
    </location>
</feature>